<keyword evidence="1" id="KW-0812">Transmembrane</keyword>
<protein>
    <submittedName>
        <fullName evidence="3">Uncharacterized conserved protein YafD, endonuclease/exonuclease/phosphatase (EEP) superfamily</fullName>
    </submittedName>
</protein>
<proteinExistence type="predicted"/>
<keyword evidence="4" id="KW-1185">Reference proteome</keyword>
<gene>
    <name evidence="3" type="ORF">SAMN05445756_1665</name>
</gene>
<keyword evidence="1" id="KW-0472">Membrane</keyword>
<dbReference type="Proteomes" id="UP000198122">
    <property type="component" value="Unassembled WGS sequence"/>
</dbReference>
<keyword evidence="3" id="KW-0540">Nuclease</keyword>
<sequence length="361" mass="37520">MAWRTDVGRVTPGQVLGGVLALVCGLGALLLAVLAWAPDLALSRRATVQPGVAQAIAFPVPLGVGVLLVSALVLGAALLVRRCGGGPLASAFALAAVPGLLAGTGFVAHPDGPPWTRVHSPEVLPTIGQEASDGSTLSVVTYNSLMTLTGEDLDELEGRFQPDAVVLPETSPERAQRAVDAAGWPGTVVSHGPEGRDQPMGEGVEQTSVLLRDGLPEYRSARTEPSMLGNLRLEPRAAGYPVLLGVHYAPPVPGFMGTWRDDLSRSLAEAEQAATTGPVLLAGDLNATPRHGGMARLEGLVDTARECGRAEGTWPSDWPAWGRSAIDHVLVSEGAEVLSCQALRLSGSDHLAYATTVRFPG</sequence>
<evidence type="ECO:0000259" key="2">
    <source>
        <dbReference type="Pfam" id="PF03372"/>
    </source>
</evidence>
<dbReference type="GO" id="GO:0004527">
    <property type="term" value="F:exonuclease activity"/>
    <property type="evidence" value="ECO:0007669"/>
    <property type="project" value="UniProtKB-KW"/>
</dbReference>
<dbReference type="GO" id="GO:0004519">
    <property type="term" value="F:endonuclease activity"/>
    <property type="evidence" value="ECO:0007669"/>
    <property type="project" value="UniProtKB-KW"/>
</dbReference>
<evidence type="ECO:0000256" key="1">
    <source>
        <dbReference type="SAM" id="Phobius"/>
    </source>
</evidence>
<organism evidence="3 4">
    <name type="scientific">Kytococcus aerolatus</name>
    <dbReference type="NCBI Taxonomy" id="592308"/>
    <lineage>
        <taxon>Bacteria</taxon>
        <taxon>Bacillati</taxon>
        <taxon>Actinomycetota</taxon>
        <taxon>Actinomycetes</taxon>
        <taxon>Micrococcales</taxon>
        <taxon>Kytococcaceae</taxon>
        <taxon>Kytococcus</taxon>
    </lineage>
</organism>
<dbReference type="RefSeq" id="WP_088818600.1">
    <property type="nucleotide sequence ID" value="NZ_FYEZ01000002.1"/>
</dbReference>
<evidence type="ECO:0000313" key="3">
    <source>
        <dbReference type="EMBL" id="SNC71932.1"/>
    </source>
</evidence>
<feature type="domain" description="Endonuclease/exonuclease/phosphatase" evidence="2">
    <location>
        <begin position="141"/>
        <end position="350"/>
    </location>
</feature>
<evidence type="ECO:0000313" key="4">
    <source>
        <dbReference type="Proteomes" id="UP000198122"/>
    </source>
</evidence>
<dbReference type="SUPFAM" id="SSF56219">
    <property type="entry name" value="DNase I-like"/>
    <property type="match status" value="1"/>
</dbReference>
<keyword evidence="3" id="KW-0378">Hydrolase</keyword>
<feature type="transmembrane region" description="Helical" evidence="1">
    <location>
        <begin position="12"/>
        <end position="36"/>
    </location>
</feature>
<dbReference type="OrthoDB" id="2340043at2"/>
<dbReference type="Gene3D" id="3.60.10.10">
    <property type="entry name" value="Endonuclease/exonuclease/phosphatase"/>
    <property type="match status" value="1"/>
</dbReference>
<dbReference type="EMBL" id="FYEZ01000002">
    <property type="protein sequence ID" value="SNC71932.1"/>
    <property type="molecule type" value="Genomic_DNA"/>
</dbReference>
<reference evidence="3 4" key="1">
    <citation type="submission" date="2017-06" db="EMBL/GenBank/DDBJ databases">
        <authorList>
            <person name="Kim H.J."/>
            <person name="Triplett B.A."/>
        </authorList>
    </citation>
    <scope>NUCLEOTIDE SEQUENCE [LARGE SCALE GENOMIC DNA]</scope>
    <source>
        <strain evidence="3 4">DSM 22179</strain>
    </source>
</reference>
<dbReference type="AlphaFoldDB" id="A0A212U113"/>
<keyword evidence="3" id="KW-0269">Exonuclease</keyword>
<feature type="transmembrane region" description="Helical" evidence="1">
    <location>
        <begin position="56"/>
        <end position="80"/>
    </location>
</feature>
<keyword evidence="3" id="KW-0255">Endonuclease</keyword>
<dbReference type="InterPro" id="IPR005135">
    <property type="entry name" value="Endo/exonuclease/phosphatase"/>
</dbReference>
<feature type="transmembrane region" description="Helical" evidence="1">
    <location>
        <begin position="87"/>
        <end position="108"/>
    </location>
</feature>
<dbReference type="InterPro" id="IPR036691">
    <property type="entry name" value="Endo/exonu/phosph_ase_sf"/>
</dbReference>
<keyword evidence="1" id="KW-1133">Transmembrane helix</keyword>
<dbReference type="Pfam" id="PF03372">
    <property type="entry name" value="Exo_endo_phos"/>
    <property type="match status" value="1"/>
</dbReference>
<name>A0A212U113_9MICO</name>
<accession>A0A212U113</accession>